<dbReference type="InterPro" id="IPR006139">
    <property type="entry name" value="D-isomer_2_OHA_DH_cat_dom"/>
</dbReference>
<accession>A0AA38VK71</accession>
<dbReference type="Gene3D" id="3.40.50.720">
    <property type="entry name" value="NAD(P)-binding Rossmann-like Domain"/>
    <property type="match status" value="2"/>
</dbReference>
<keyword evidence="8" id="KW-1185">Reference proteome</keyword>
<evidence type="ECO:0000256" key="3">
    <source>
        <dbReference type="ARBA" id="ARBA00023027"/>
    </source>
</evidence>
<dbReference type="Proteomes" id="UP001174694">
    <property type="component" value="Unassembled WGS sequence"/>
</dbReference>
<feature type="domain" description="D-isomer specific 2-hydroxyacid dehydrogenase NAD-binding" evidence="6">
    <location>
        <begin position="125"/>
        <end position="309"/>
    </location>
</feature>
<name>A0AA38VK71_9PEZI</name>
<dbReference type="CDD" id="cd05198">
    <property type="entry name" value="formate_dh_like"/>
    <property type="match status" value="1"/>
</dbReference>
<evidence type="ECO:0000256" key="1">
    <source>
        <dbReference type="ARBA" id="ARBA00005854"/>
    </source>
</evidence>
<evidence type="ECO:0000256" key="2">
    <source>
        <dbReference type="ARBA" id="ARBA00023002"/>
    </source>
</evidence>
<evidence type="ECO:0000256" key="4">
    <source>
        <dbReference type="RuleBase" id="RU003719"/>
    </source>
</evidence>
<dbReference type="InterPro" id="IPR050418">
    <property type="entry name" value="D-iso_2-hydroxyacid_DH_PdxB"/>
</dbReference>
<comment type="caution">
    <text evidence="7">The sequence shown here is derived from an EMBL/GenBank/DDBJ whole genome shotgun (WGS) entry which is preliminary data.</text>
</comment>
<dbReference type="Pfam" id="PF00389">
    <property type="entry name" value="2-Hacid_dh"/>
    <property type="match status" value="1"/>
</dbReference>
<feature type="domain" description="D-isomer specific 2-hydroxyacid dehydrogenase catalytic" evidence="5">
    <location>
        <begin position="41"/>
        <end position="340"/>
    </location>
</feature>
<evidence type="ECO:0000259" key="5">
    <source>
        <dbReference type="Pfam" id="PF00389"/>
    </source>
</evidence>
<dbReference type="InterPro" id="IPR029753">
    <property type="entry name" value="D-isomer_DH_CS"/>
</dbReference>
<evidence type="ECO:0000259" key="6">
    <source>
        <dbReference type="Pfam" id="PF02826"/>
    </source>
</evidence>
<dbReference type="Pfam" id="PF02826">
    <property type="entry name" value="2-Hacid_dh_C"/>
    <property type="match status" value="1"/>
</dbReference>
<keyword evidence="3" id="KW-0520">NAD</keyword>
<dbReference type="GO" id="GO:0051287">
    <property type="term" value="F:NAD binding"/>
    <property type="evidence" value="ECO:0007669"/>
    <property type="project" value="InterPro"/>
</dbReference>
<dbReference type="SUPFAM" id="SSF51735">
    <property type="entry name" value="NAD(P)-binding Rossmann-fold domains"/>
    <property type="match status" value="1"/>
</dbReference>
<dbReference type="AlphaFoldDB" id="A0AA38VK71"/>
<proteinExistence type="inferred from homology"/>
<protein>
    <submittedName>
        <fullName evidence="7">Glycerate dehydrogenase</fullName>
    </submittedName>
</protein>
<keyword evidence="2 4" id="KW-0560">Oxidoreductase</keyword>
<dbReference type="InterPro" id="IPR036291">
    <property type="entry name" value="NAD(P)-bd_dom_sf"/>
</dbReference>
<dbReference type="PANTHER" id="PTHR43761:SF1">
    <property type="entry name" value="D-ISOMER SPECIFIC 2-HYDROXYACID DEHYDROGENASE CATALYTIC DOMAIN-CONTAINING PROTEIN-RELATED"/>
    <property type="match status" value="1"/>
</dbReference>
<dbReference type="GO" id="GO:0016616">
    <property type="term" value="F:oxidoreductase activity, acting on the CH-OH group of donors, NAD or NADP as acceptor"/>
    <property type="evidence" value="ECO:0007669"/>
    <property type="project" value="InterPro"/>
</dbReference>
<dbReference type="SUPFAM" id="SSF52283">
    <property type="entry name" value="Formate/glycerate dehydrogenase catalytic domain-like"/>
    <property type="match status" value="1"/>
</dbReference>
<sequence>MSGDAATAPGLPLPQHINIVALETFFTPIPPLQVPAPHTFSLRQYTRTTAEEVQSRIRDADILITTTVPLRADALSLLACPNLRLIAVMASGTDSIDLAACAERGIRVLSSPNCNVDAVAEHAVALYFATRRSILPTMRALRAGDWPRQGTLMTRAYVAECPPKTCHQETVVIVGFGGVGRKVAELLGGLGMKVVVAARKGEPTPDGRVSFDEALRTATVLVLCCPRSPETVGLISSPELAIMRGDAVLINVARGGIVDEAALVAALEAGQIAGAGVDVFGQEPASPETSPLLRKETQGLNLVTTPHTAWVAMDTTRNYQRVLQENIEGYILGKVEAERVKA</sequence>
<organism evidence="7 8">
    <name type="scientific">Pleurostoma richardsiae</name>
    <dbReference type="NCBI Taxonomy" id="41990"/>
    <lineage>
        <taxon>Eukaryota</taxon>
        <taxon>Fungi</taxon>
        <taxon>Dikarya</taxon>
        <taxon>Ascomycota</taxon>
        <taxon>Pezizomycotina</taxon>
        <taxon>Sordariomycetes</taxon>
        <taxon>Sordariomycetidae</taxon>
        <taxon>Calosphaeriales</taxon>
        <taxon>Pleurostomataceae</taxon>
        <taxon>Pleurostoma</taxon>
    </lineage>
</organism>
<reference evidence="7" key="1">
    <citation type="submission" date="2022-07" db="EMBL/GenBank/DDBJ databases">
        <title>Fungi with potential for degradation of polypropylene.</title>
        <authorList>
            <person name="Gostincar C."/>
        </authorList>
    </citation>
    <scope>NUCLEOTIDE SEQUENCE</scope>
    <source>
        <strain evidence="7">EXF-13308</strain>
    </source>
</reference>
<gene>
    <name evidence="7" type="ORF">NKR23_g9050</name>
</gene>
<evidence type="ECO:0000313" key="8">
    <source>
        <dbReference type="Proteomes" id="UP001174694"/>
    </source>
</evidence>
<dbReference type="PANTHER" id="PTHR43761">
    <property type="entry name" value="D-ISOMER SPECIFIC 2-HYDROXYACID DEHYDROGENASE FAMILY PROTEIN (AFU_ORTHOLOGUE AFUA_1G13630)"/>
    <property type="match status" value="1"/>
</dbReference>
<dbReference type="EMBL" id="JANBVO010000034">
    <property type="protein sequence ID" value="KAJ9137568.1"/>
    <property type="molecule type" value="Genomic_DNA"/>
</dbReference>
<evidence type="ECO:0000313" key="7">
    <source>
        <dbReference type="EMBL" id="KAJ9137568.1"/>
    </source>
</evidence>
<dbReference type="PROSITE" id="PS00671">
    <property type="entry name" value="D_2_HYDROXYACID_DH_3"/>
    <property type="match status" value="1"/>
</dbReference>
<dbReference type="InterPro" id="IPR006140">
    <property type="entry name" value="D-isomer_DH_NAD-bd"/>
</dbReference>
<comment type="similarity">
    <text evidence="1 4">Belongs to the D-isomer specific 2-hydroxyacid dehydrogenase family.</text>
</comment>